<protein>
    <submittedName>
        <fullName evidence="2">Uncharacterized protein</fullName>
    </submittedName>
</protein>
<feature type="non-terminal residue" evidence="2">
    <location>
        <position position="1"/>
    </location>
</feature>
<name>A0A1A8JBH3_NOTKU</name>
<feature type="compositionally biased region" description="Polar residues" evidence="1">
    <location>
        <begin position="1"/>
        <end position="12"/>
    </location>
</feature>
<dbReference type="AlphaFoldDB" id="A0A1A8JBH3"/>
<organism evidence="2">
    <name type="scientific">Nothobranchius kuhntae</name>
    <name type="common">Beira killifish</name>
    <dbReference type="NCBI Taxonomy" id="321403"/>
    <lineage>
        <taxon>Eukaryota</taxon>
        <taxon>Metazoa</taxon>
        <taxon>Chordata</taxon>
        <taxon>Craniata</taxon>
        <taxon>Vertebrata</taxon>
        <taxon>Euteleostomi</taxon>
        <taxon>Actinopterygii</taxon>
        <taxon>Neopterygii</taxon>
        <taxon>Teleostei</taxon>
        <taxon>Neoteleostei</taxon>
        <taxon>Acanthomorphata</taxon>
        <taxon>Ovalentaria</taxon>
        <taxon>Atherinomorphae</taxon>
        <taxon>Cyprinodontiformes</taxon>
        <taxon>Nothobranchiidae</taxon>
        <taxon>Nothobranchius</taxon>
    </lineage>
</organism>
<evidence type="ECO:0000256" key="1">
    <source>
        <dbReference type="SAM" id="MobiDB-lite"/>
    </source>
</evidence>
<dbReference type="EMBL" id="HAED01020545">
    <property type="protein sequence ID" value="SBR07137.1"/>
    <property type="molecule type" value="Transcribed_RNA"/>
</dbReference>
<evidence type="ECO:0000313" key="2">
    <source>
        <dbReference type="EMBL" id="SBR07137.1"/>
    </source>
</evidence>
<feature type="non-terminal residue" evidence="2">
    <location>
        <position position="78"/>
    </location>
</feature>
<gene>
    <name evidence="2" type="primary">Nfu_g_1_002447</name>
</gene>
<reference evidence="2" key="2">
    <citation type="submission" date="2016-06" db="EMBL/GenBank/DDBJ databases">
        <title>The genome of a short-lived fish provides insights into sex chromosome evolution and the genetic control of aging.</title>
        <authorList>
            <person name="Reichwald K."/>
            <person name="Felder M."/>
            <person name="Petzold A."/>
            <person name="Koch P."/>
            <person name="Groth M."/>
            <person name="Platzer M."/>
        </authorList>
    </citation>
    <scope>NUCLEOTIDE SEQUENCE</scope>
    <source>
        <tissue evidence="2">Brain</tissue>
    </source>
</reference>
<reference evidence="2" key="1">
    <citation type="submission" date="2016-05" db="EMBL/GenBank/DDBJ databases">
        <authorList>
            <person name="Lavstsen T."/>
            <person name="Jespersen J.S."/>
        </authorList>
    </citation>
    <scope>NUCLEOTIDE SEQUENCE</scope>
    <source>
        <tissue evidence="2">Brain</tissue>
    </source>
</reference>
<accession>A0A1A8JBH3</accession>
<proteinExistence type="predicted"/>
<sequence length="78" mass="7910">ILRSSFSHINSDGGTGVKSSPRIRKVAGSSPAQSVAVVVPLGKTLNPRCLLVVVGGTGGACARQPRLCRCVPGQPTSV</sequence>
<feature type="region of interest" description="Disordered" evidence="1">
    <location>
        <begin position="1"/>
        <end position="31"/>
    </location>
</feature>